<feature type="transmembrane region" description="Helical" evidence="1">
    <location>
        <begin position="12"/>
        <end position="37"/>
    </location>
</feature>
<keyword evidence="3" id="KW-1185">Reference proteome</keyword>
<comment type="caution">
    <text evidence="2">The sequence shown here is derived from an EMBL/GenBank/DDBJ whole genome shotgun (WGS) entry which is preliminary data.</text>
</comment>
<keyword evidence="1" id="KW-0812">Transmembrane</keyword>
<name>A0A8T2QPL1_CERRI</name>
<sequence length="123" mass="14091">MRQMHCGLARISYVLLAVQLDLAICTVRGLISNLVFFNCCKNKYKRQNILGLIFLFPSECYLSLSFSDAGVCGFWLYNFRCLFFGLRSKFFSLISRLHYMLVKVGVLNCTLTHICGSHGIFIK</sequence>
<reference evidence="2" key="1">
    <citation type="submission" date="2021-08" db="EMBL/GenBank/DDBJ databases">
        <title>WGS assembly of Ceratopteris richardii.</title>
        <authorList>
            <person name="Marchant D.B."/>
            <person name="Chen G."/>
            <person name="Jenkins J."/>
            <person name="Shu S."/>
            <person name="Leebens-Mack J."/>
            <person name="Grimwood J."/>
            <person name="Schmutz J."/>
            <person name="Soltis P."/>
            <person name="Soltis D."/>
            <person name="Chen Z.-H."/>
        </authorList>
    </citation>
    <scope>NUCLEOTIDE SEQUENCE</scope>
    <source>
        <strain evidence="2">Whitten #5841</strain>
        <tissue evidence="2">Leaf</tissue>
    </source>
</reference>
<feature type="transmembrane region" description="Helical" evidence="1">
    <location>
        <begin position="49"/>
        <end position="77"/>
    </location>
</feature>
<organism evidence="2 3">
    <name type="scientific">Ceratopteris richardii</name>
    <name type="common">Triangle waterfern</name>
    <dbReference type="NCBI Taxonomy" id="49495"/>
    <lineage>
        <taxon>Eukaryota</taxon>
        <taxon>Viridiplantae</taxon>
        <taxon>Streptophyta</taxon>
        <taxon>Embryophyta</taxon>
        <taxon>Tracheophyta</taxon>
        <taxon>Polypodiopsida</taxon>
        <taxon>Polypodiidae</taxon>
        <taxon>Polypodiales</taxon>
        <taxon>Pteridineae</taxon>
        <taxon>Pteridaceae</taxon>
        <taxon>Parkerioideae</taxon>
        <taxon>Ceratopteris</taxon>
    </lineage>
</organism>
<dbReference type="Proteomes" id="UP000825935">
    <property type="component" value="Chromosome 33"/>
</dbReference>
<protein>
    <submittedName>
        <fullName evidence="2">Uncharacterized protein</fullName>
    </submittedName>
</protein>
<accession>A0A8T2QPL1</accession>
<gene>
    <name evidence="2" type="ORF">KP509_33G034200</name>
</gene>
<keyword evidence="1" id="KW-0472">Membrane</keyword>
<proteinExistence type="predicted"/>
<feature type="transmembrane region" description="Helical" evidence="1">
    <location>
        <begin position="97"/>
        <end position="122"/>
    </location>
</feature>
<keyword evidence="1" id="KW-1133">Transmembrane helix</keyword>
<evidence type="ECO:0000313" key="3">
    <source>
        <dbReference type="Proteomes" id="UP000825935"/>
    </source>
</evidence>
<evidence type="ECO:0000313" key="2">
    <source>
        <dbReference type="EMBL" id="KAH7285568.1"/>
    </source>
</evidence>
<dbReference type="EMBL" id="CM035438">
    <property type="protein sequence ID" value="KAH7285568.1"/>
    <property type="molecule type" value="Genomic_DNA"/>
</dbReference>
<dbReference type="AlphaFoldDB" id="A0A8T2QPL1"/>
<evidence type="ECO:0000256" key="1">
    <source>
        <dbReference type="SAM" id="Phobius"/>
    </source>
</evidence>